<dbReference type="Proteomes" id="UP001489719">
    <property type="component" value="Unassembled WGS sequence"/>
</dbReference>
<comment type="caution">
    <text evidence="1">The sequence shown here is derived from an EMBL/GenBank/DDBJ whole genome shotgun (WGS) entry which is preliminary data.</text>
</comment>
<gene>
    <name evidence="1" type="ORF">V1517DRAFT_322069</name>
</gene>
<proteinExistence type="predicted"/>
<sequence>MQIRSCREIDNITLSLVDITYTSNQQARCSQTCYDTRLNYHRPLALMDWRTCAAIFAAAILRQSLSFLFPSLHSLLGQHVEVTTTMTSFKQMKEGLHLYEIGLSPYNGGVYHQAPIFLLLFKFAGKFGPTSPDSFIINVLYTFADIITAYFLCAISKSPKLAKTNQLADWVIAALYLFNPLVVATNISRSTAVLSNATMVGSIAYACYNKNILSVIFLAVASHANFYTIYLVPPFLLLWTSTTNTSTASVTKYLFLYITASAGLASIGYFMTGSWQYLSATYGSLLFFKDLVPNMGLWWYFFMEMFDFFRPLFTYIFQLYSLIYVLPITFRLHNYPLMAITCIVGITTISKSYPEIGDLGMYISLLSLFRFIFPNVRYALFAALVILHSLVLAPNFYHLWIYLGSGNANFIYAITLVYTIGLTIIITDTLRAALRIEFDGGADPSKSVIQI</sequence>
<evidence type="ECO:0000313" key="1">
    <source>
        <dbReference type="EMBL" id="KAK9322905.1"/>
    </source>
</evidence>
<evidence type="ECO:0000313" key="2">
    <source>
        <dbReference type="Proteomes" id="UP001489719"/>
    </source>
</evidence>
<name>A0ACC3TQD2_9ASCO</name>
<protein>
    <submittedName>
        <fullName evidence="1">GPI transamidase subunit PIG-U</fullName>
    </submittedName>
</protein>
<accession>A0ACC3TQD2</accession>
<reference evidence="2" key="1">
    <citation type="journal article" date="2024" name="Front. Bioeng. Biotechnol.">
        <title>Genome-scale model development and genomic sequencing of the oleaginous clade Lipomyces.</title>
        <authorList>
            <person name="Czajka J.J."/>
            <person name="Han Y."/>
            <person name="Kim J."/>
            <person name="Mondo S.J."/>
            <person name="Hofstad B.A."/>
            <person name="Robles A."/>
            <person name="Haridas S."/>
            <person name="Riley R."/>
            <person name="LaButti K."/>
            <person name="Pangilinan J."/>
            <person name="Andreopoulos W."/>
            <person name="Lipzen A."/>
            <person name="Yan J."/>
            <person name="Wang M."/>
            <person name="Ng V."/>
            <person name="Grigoriev I.V."/>
            <person name="Spatafora J.W."/>
            <person name="Magnuson J.K."/>
            <person name="Baker S.E."/>
            <person name="Pomraning K.R."/>
        </authorList>
    </citation>
    <scope>NUCLEOTIDE SEQUENCE [LARGE SCALE GENOMIC DNA]</scope>
    <source>
        <strain evidence="2">CBS 10300</strain>
    </source>
</reference>
<dbReference type="EMBL" id="MU970069">
    <property type="protein sequence ID" value="KAK9322905.1"/>
    <property type="molecule type" value="Genomic_DNA"/>
</dbReference>
<organism evidence="1 2">
    <name type="scientific">Lipomyces orientalis</name>
    <dbReference type="NCBI Taxonomy" id="1233043"/>
    <lineage>
        <taxon>Eukaryota</taxon>
        <taxon>Fungi</taxon>
        <taxon>Dikarya</taxon>
        <taxon>Ascomycota</taxon>
        <taxon>Saccharomycotina</taxon>
        <taxon>Lipomycetes</taxon>
        <taxon>Lipomycetales</taxon>
        <taxon>Lipomycetaceae</taxon>
        <taxon>Lipomyces</taxon>
    </lineage>
</organism>
<keyword evidence="2" id="KW-1185">Reference proteome</keyword>